<organism evidence="2 3">
    <name type="scientific">Andalucia godoyi</name>
    <name type="common">Flagellate</name>
    <dbReference type="NCBI Taxonomy" id="505711"/>
    <lineage>
        <taxon>Eukaryota</taxon>
        <taxon>Discoba</taxon>
        <taxon>Jakobida</taxon>
        <taxon>Andalucina</taxon>
        <taxon>Andaluciidae</taxon>
        <taxon>Andalucia</taxon>
    </lineage>
</organism>
<accession>A0A8K0AHR4</accession>
<proteinExistence type="predicted"/>
<sequence>MEFKSLTRLSALFSHLREPSIASDSSSRVNPSVDHKDLDSEHGLRSGEPPSENAESGVDPIDELDELIRRAEEIRRLKETQRSNVSVPVSDDSFDVDGGESATMMREMQSRLSMMFTPYLVVPTFVEESAKSGLENRERRRKRVSILYDVSTSRAQQPVHLDVSVDDPKTPKAFGIIRTVLLAAEARNAQDVHWDQHSARAVSVIFTTPLGITKRVVIKGPVVQSIIYYLGFHDLVSANKGMPGPVRDYALKIKLRTHDLVHGTHHLYRVNCIRTNHELGFYHIVMRLLQN</sequence>
<dbReference type="OrthoDB" id="10370075at2759"/>
<feature type="compositionally biased region" description="Basic and acidic residues" evidence="1">
    <location>
        <begin position="33"/>
        <end position="45"/>
    </location>
</feature>
<feature type="region of interest" description="Disordered" evidence="1">
    <location>
        <begin position="17"/>
        <end position="60"/>
    </location>
</feature>
<reference evidence="2" key="1">
    <citation type="submission" date="2019-09" db="EMBL/GenBank/DDBJ databases">
        <title>The Mitochondrial Proteome of the Jakobid, Andalucia godoyi, a Protist With the Most Gene-Rich and Bacteria-Like Mitochondrial Genome.</title>
        <authorList>
            <person name="Gray M.W."/>
            <person name="Burger G."/>
            <person name="Derelle R."/>
            <person name="Klimes V."/>
            <person name="Leger M."/>
            <person name="Sarrasin M."/>
            <person name="Vlcek C."/>
            <person name="Roger A.J."/>
            <person name="Elias M."/>
            <person name="Lang B.F."/>
        </authorList>
    </citation>
    <scope>NUCLEOTIDE SEQUENCE</scope>
    <source>
        <strain evidence="2">And28</strain>
    </source>
</reference>
<evidence type="ECO:0000313" key="3">
    <source>
        <dbReference type="Proteomes" id="UP000799049"/>
    </source>
</evidence>
<evidence type="ECO:0000256" key="1">
    <source>
        <dbReference type="SAM" id="MobiDB-lite"/>
    </source>
</evidence>
<keyword evidence="3" id="KW-1185">Reference proteome</keyword>
<evidence type="ECO:0000313" key="2">
    <source>
        <dbReference type="EMBL" id="KAF0852423.1"/>
    </source>
</evidence>
<comment type="caution">
    <text evidence="2">The sequence shown here is derived from an EMBL/GenBank/DDBJ whole genome shotgun (WGS) entry which is preliminary data.</text>
</comment>
<dbReference type="Proteomes" id="UP000799049">
    <property type="component" value="Unassembled WGS sequence"/>
</dbReference>
<gene>
    <name evidence="2" type="ORF">ANDGO_05919</name>
</gene>
<name>A0A8K0AHR4_ANDGO</name>
<dbReference type="AlphaFoldDB" id="A0A8K0AHR4"/>
<dbReference type="EMBL" id="VRVR01000038">
    <property type="protein sequence ID" value="KAF0852423.1"/>
    <property type="molecule type" value="Genomic_DNA"/>
</dbReference>
<protein>
    <submittedName>
        <fullName evidence="2">Type II secretion system (T2SS)-related protein GspEL2</fullName>
    </submittedName>
</protein>